<evidence type="ECO:0000313" key="8">
    <source>
        <dbReference type="Proteomes" id="UP000281406"/>
    </source>
</evidence>
<dbReference type="InterPro" id="IPR051051">
    <property type="entry name" value="E3_ubiq-ligase_TRIM/RNF"/>
</dbReference>
<dbReference type="PANTHER" id="PTHR25465">
    <property type="entry name" value="B-BOX DOMAIN CONTAINING"/>
    <property type="match status" value="1"/>
</dbReference>
<evidence type="ECO:0000256" key="2">
    <source>
        <dbReference type="ARBA" id="ARBA00022771"/>
    </source>
</evidence>
<dbReference type="PROSITE" id="PS00518">
    <property type="entry name" value="ZF_RING_1"/>
    <property type="match status" value="1"/>
</dbReference>
<keyword evidence="8" id="KW-1185">Reference proteome</keyword>
<evidence type="ECO:0000256" key="1">
    <source>
        <dbReference type="ARBA" id="ARBA00022723"/>
    </source>
</evidence>
<sequence length="129" mass="14740">MAEASISQDELMCPVCLDLLKDPVAIPCGHRYCMSCITDCWDQEDQTRLETCSQQEHHSGCDGAEAEEEAGGAGDRHLDETKRSFQQRIQEKEREREELREALESHKVREDPLLGETSFSKLQINRFAK</sequence>
<dbReference type="OrthoDB" id="6105938at2759"/>
<dbReference type="Gene3D" id="3.30.40.10">
    <property type="entry name" value="Zinc/RING finger domain, C3HC4 (zinc finger)"/>
    <property type="match status" value="1"/>
</dbReference>
<feature type="compositionally biased region" description="Basic and acidic residues" evidence="5">
    <location>
        <begin position="74"/>
        <end position="107"/>
    </location>
</feature>
<feature type="region of interest" description="Disordered" evidence="5">
    <location>
        <begin position="53"/>
        <end position="107"/>
    </location>
</feature>
<dbReference type="SUPFAM" id="SSF57850">
    <property type="entry name" value="RING/U-box"/>
    <property type="match status" value="1"/>
</dbReference>
<accession>A0A3N0Y8C2</accession>
<dbReference type="PANTHER" id="PTHR25465:SF5">
    <property type="entry name" value="E3 UBIQUITIN_ISG15 LIGASE TRIM25-RELATED"/>
    <property type="match status" value="1"/>
</dbReference>
<keyword evidence="2 4" id="KW-0863">Zinc-finger</keyword>
<organism evidence="7 8">
    <name type="scientific">Anabarilius grahami</name>
    <name type="common">Kanglang fish</name>
    <name type="synonym">Barilius grahami</name>
    <dbReference type="NCBI Taxonomy" id="495550"/>
    <lineage>
        <taxon>Eukaryota</taxon>
        <taxon>Metazoa</taxon>
        <taxon>Chordata</taxon>
        <taxon>Craniata</taxon>
        <taxon>Vertebrata</taxon>
        <taxon>Euteleostomi</taxon>
        <taxon>Actinopterygii</taxon>
        <taxon>Neopterygii</taxon>
        <taxon>Teleostei</taxon>
        <taxon>Ostariophysi</taxon>
        <taxon>Cypriniformes</taxon>
        <taxon>Xenocyprididae</taxon>
        <taxon>Xenocypridinae</taxon>
        <taxon>Xenocypridinae incertae sedis</taxon>
        <taxon>Anabarilius</taxon>
    </lineage>
</organism>
<comment type="caution">
    <text evidence="7">The sequence shown here is derived from an EMBL/GenBank/DDBJ whole genome shotgun (WGS) entry which is preliminary data.</text>
</comment>
<dbReference type="Proteomes" id="UP000281406">
    <property type="component" value="Unassembled WGS sequence"/>
</dbReference>
<evidence type="ECO:0000313" key="7">
    <source>
        <dbReference type="EMBL" id="ROL42459.1"/>
    </source>
</evidence>
<dbReference type="SMART" id="SM00184">
    <property type="entry name" value="RING"/>
    <property type="match status" value="1"/>
</dbReference>
<dbReference type="PROSITE" id="PS50089">
    <property type="entry name" value="ZF_RING_2"/>
    <property type="match status" value="1"/>
</dbReference>
<dbReference type="GO" id="GO:0008270">
    <property type="term" value="F:zinc ion binding"/>
    <property type="evidence" value="ECO:0007669"/>
    <property type="project" value="UniProtKB-KW"/>
</dbReference>
<dbReference type="InterPro" id="IPR013083">
    <property type="entry name" value="Znf_RING/FYVE/PHD"/>
</dbReference>
<keyword evidence="1" id="KW-0479">Metal-binding</keyword>
<name>A0A3N0Y8C2_ANAGA</name>
<proteinExistence type="predicted"/>
<gene>
    <name evidence="7" type="ORF">DPX16_8149</name>
</gene>
<dbReference type="Pfam" id="PF15227">
    <property type="entry name" value="zf-C3HC4_4"/>
    <property type="match status" value="1"/>
</dbReference>
<reference evidence="7 8" key="1">
    <citation type="submission" date="2018-10" db="EMBL/GenBank/DDBJ databases">
        <title>Genome assembly for a Yunnan-Guizhou Plateau 3E fish, Anabarilius grahami (Regan), and its evolutionary and genetic applications.</title>
        <authorList>
            <person name="Jiang W."/>
        </authorList>
    </citation>
    <scope>NUCLEOTIDE SEQUENCE [LARGE SCALE GENOMIC DNA]</scope>
    <source>
        <strain evidence="7">AG-KIZ</strain>
        <tissue evidence="7">Muscle</tissue>
    </source>
</reference>
<evidence type="ECO:0000256" key="5">
    <source>
        <dbReference type="SAM" id="MobiDB-lite"/>
    </source>
</evidence>
<evidence type="ECO:0000256" key="4">
    <source>
        <dbReference type="PROSITE-ProRule" id="PRU00175"/>
    </source>
</evidence>
<keyword evidence="7" id="KW-0436">Ligase</keyword>
<evidence type="ECO:0000259" key="6">
    <source>
        <dbReference type="PROSITE" id="PS50089"/>
    </source>
</evidence>
<feature type="domain" description="RING-type" evidence="6">
    <location>
        <begin position="13"/>
        <end position="52"/>
    </location>
</feature>
<dbReference type="GO" id="GO:0016874">
    <property type="term" value="F:ligase activity"/>
    <property type="evidence" value="ECO:0007669"/>
    <property type="project" value="UniProtKB-KW"/>
</dbReference>
<dbReference type="InterPro" id="IPR001841">
    <property type="entry name" value="Znf_RING"/>
</dbReference>
<dbReference type="AlphaFoldDB" id="A0A3N0Y8C2"/>
<dbReference type="InterPro" id="IPR017907">
    <property type="entry name" value="Znf_RING_CS"/>
</dbReference>
<dbReference type="EMBL" id="RJVU01049641">
    <property type="protein sequence ID" value="ROL42459.1"/>
    <property type="molecule type" value="Genomic_DNA"/>
</dbReference>
<protein>
    <submittedName>
        <fullName evidence="7">E3 ubiquitin/ISG15 ligase TRIM25</fullName>
    </submittedName>
</protein>
<evidence type="ECO:0000256" key="3">
    <source>
        <dbReference type="ARBA" id="ARBA00022833"/>
    </source>
</evidence>
<keyword evidence="3" id="KW-0862">Zinc</keyword>